<dbReference type="PANTHER" id="PTHR10534">
    <property type="entry name" value="PYRIDOXAL KINASE"/>
    <property type="match status" value="1"/>
</dbReference>
<keyword evidence="4" id="KW-0547">Nucleotide-binding</keyword>
<evidence type="ECO:0000256" key="1">
    <source>
        <dbReference type="ARBA" id="ARBA00008805"/>
    </source>
</evidence>
<dbReference type="SUPFAM" id="SSF53613">
    <property type="entry name" value="Ribokinase-like"/>
    <property type="match status" value="1"/>
</dbReference>
<evidence type="ECO:0000313" key="9">
    <source>
        <dbReference type="Proteomes" id="UP000307173"/>
    </source>
</evidence>
<dbReference type="InterPro" id="IPR004625">
    <property type="entry name" value="PyrdxlKinase"/>
</dbReference>
<dbReference type="GO" id="GO:0009443">
    <property type="term" value="P:pyridoxal 5'-phosphate salvage"/>
    <property type="evidence" value="ECO:0007669"/>
    <property type="project" value="InterPro"/>
</dbReference>
<sequence>MMNNLESTPSVLSIQSHVVHGYVGNKAACFPLQTLGWNVDILNTVNFSNHTGYGALKGTCSTKEEILEIYKGLENINVQYDALLTGYVNGYQTLQAVGEICISIKRKSIENQKRIFWMLDPVMGDEGRLYVEENVIPVYRTLLESRLVDAITPNQYELELLIEQKITCLKTLKKALILFQNRYKVKHVILSTLFASQFEDLDGGADTLYCCVSSESLERLVLFKINKIEGYFTGVGDLFSALLLDRLSKSLDVVRCVNEALSVMKRVLTTTKSLSTATGKIGSLAMRDCELRVIESKQYYELHDELYEPLFIDKY</sequence>
<keyword evidence="5" id="KW-0418">Kinase</keyword>
<dbReference type="OrthoDB" id="2104723at2759"/>
<keyword evidence="3" id="KW-0808">Transferase</keyword>
<dbReference type="GO" id="GO:0005524">
    <property type="term" value="F:ATP binding"/>
    <property type="evidence" value="ECO:0007669"/>
    <property type="project" value="UniProtKB-KW"/>
</dbReference>
<dbReference type="AlphaFoldDB" id="A0A4T0X592"/>
<comment type="similarity">
    <text evidence="1">Belongs to the pyridoxine kinase family.</text>
</comment>
<evidence type="ECO:0000256" key="6">
    <source>
        <dbReference type="ARBA" id="ARBA00022840"/>
    </source>
</evidence>
<evidence type="ECO:0000313" key="8">
    <source>
        <dbReference type="EMBL" id="TID30618.1"/>
    </source>
</evidence>
<dbReference type="EC" id="2.7.1.35" evidence="2"/>
<dbReference type="InterPro" id="IPR013749">
    <property type="entry name" value="PM/HMP-P_kinase-1"/>
</dbReference>
<evidence type="ECO:0000259" key="7">
    <source>
        <dbReference type="Pfam" id="PF08543"/>
    </source>
</evidence>
<organism evidence="8 9">
    <name type="scientific">Pichia inconspicua</name>
    <dbReference type="NCBI Taxonomy" id="52247"/>
    <lineage>
        <taxon>Eukaryota</taxon>
        <taxon>Fungi</taxon>
        <taxon>Dikarya</taxon>
        <taxon>Ascomycota</taxon>
        <taxon>Saccharomycotina</taxon>
        <taxon>Pichiomycetes</taxon>
        <taxon>Pichiales</taxon>
        <taxon>Pichiaceae</taxon>
        <taxon>Pichia</taxon>
    </lineage>
</organism>
<dbReference type="PANTHER" id="PTHR10534:SF2">
    <property type="entry name" value="PYRIDOXAL KINASE"/>
    <property type="match status" value="1"/>
</dbReference>
<gene>
    <name evidence="8" type="ORF">CANINC_000773</name>
</gene>
<dbReference type="NCBIfam" id="TIGR00687">
    <property type="entry name" value="pyridox_kin"/>
    <property type="match status" value="1"/>
</dbReference>
<evidence type="ECO:0000256" key="2">
    <source>
        <dbReference type="ARBA" id="ARBA00012104"/>
    </source>
</evidence>
<name>A0A4T0X592_9ASCO</name>
<dbReference type="GO" id="GO:0008478">
    <property type="term" value="F:pyridoxal kinase activity"/>
    <property type="evidence" value="ECO:0007669"/>
    <property type="project" value="UniProtKB-EC"/>
</dbReference>
<evidence type="ECO:0000256" key="3">
    <source>
        <dbReference type="ARBA" id="ARBA00022679"/>
    </source>
</evidence>
<dbReference type="GO" id="GO:0005829">
    <property type="term" value="C:cytosol"/>
    <property type="evidence" value="ECO:0007669"/>
    <property type="project" value="TreeGrafter"/>
</dbReference>
<dbReference type="STRING" id="52247.A0A4T0X592"/>
<dbReference type="Proteomes" id="UP000307173">
    <property type="component" value="Unassembled WGS sequence"/>
</dbReference>
<protein>
    <recommendedName>
        <fullName evidence="2">pyridoxal kinase</fullName>
        <ecNumber evidence="2">2.7.1.35</ecNumber>
    </recommendedName>
</protein>
<proteinExistence type="inferred from homology"/>
<reference evidence="8 9" key="1">
    <citation type="journal article" date="2019" name="Front. Genet.">
        <title>Whole-Genome Sequencing of the Opportunistic Yeast Pathogen Candida inconspicua Uncovers Its Hybrid Origin.</title>
        <authorList>
            <person name="Mixao V."/>
            <person name="Hansen A.P."/>
            <person name="Saus E."/>
            <person name="Boekhout T."/>
            <person name="Lass-Florl C."/>
            <person name="Gabaldon T."/>
        </authorList>
    </citation>
    <scope>NUCLEOTIDE SEQUENCE [LARGE SCALE GENOMIC DNA]</scope>
    <source>
        <strain evidence="8 9">CBS 180</strain>
    </source>
</reference>
<dbReference type="Gene3D" id="3.40.1190.20">
    <property type="match status" value="1"/>
</dbReference>
<keyword evidence="9" id="KW-1185">Reference proteome</keyword>
<dbReference type="InterPro" id="IPR029056">
    <property type="entry name" value="Ribokinase-like"/>
</dbReference>
<feature type="domain" description="Pyridoxamine kinase/Phosphomethylpyrimidine kinase" evidence="7">
    <location>
        <begin position="107"/>
        <end position="273"/>
    </location>
</feature>
<dbReference type="CDD" id="cd01173">
    <property type="entry name" value="pyridoxal_pyridoxamine_kinase"/>
    <property type="match status" value="1"/>
</dbReference>
<dbReference type="EMBL" id="SELW01000129">
    <property type="protein sequence ID" value="TID30618.1"/>
    <property type="molecule type" value="Genomic_DNA"/>
</dbReference>
<keyword evidence="6" id="KW-0067">ATP-binding</keyword>
<accession>A0A4T0X592</accession>
<comment type="caution">
    <text evidence="8">The sequence shown here is derived from an EMBL/GenBank/DDBJ whole genome shotgun (WGS) entry which is preliminary data.</text>
</comment>
<evidence type="ECO:0000256" key="4">
    <source>
        <dbReference type="ARBA" id="ARBA00022741"/>
    </source>
</evidence>
<evidence type="ECO:0000256" key="5">
    <source>
        <dbReference type="ARBA" id="ARBA00022777"/>
    </source>
</evidence>
<dbReference type="Pfam" id="PF08543">
    <property type="entry name" value="Phos_pyr_kin"/>
    <property type="match status" value="1"/>
</dbReference>